<comment type="caution">
    <text evidence="2">The sequence shown here is derived from an EMBL/GenBank/DDBJ whole genome shotgun (WGS) entry which is preliminary data.</text>
</comment>
<evidence type="ECO:0000313" key="2">
    <source>
        <dbReference type="EMBL" id="MDQ0465254.1"/>
    </source>
</evidence>
<gene>
    <name evidence="2" type="ORF">QO010_003041</name>
</gene>
<evidence type="ECO:0000256" key="1">
    <source>
        <dbReference type="SAM" id="SignalP"/>
    </source>
</evidence>
<reference evidence="2 3" key="1">
    <citation type="submission" date="2023-07" db="EMBL/GenBank/DDBJ databases">
        <title>Genomic Encyclopedia of Type Strains, Phase IV (KMG-IV): sequencing the most valuable type-strain genomes for metagenomic binning, comparative biology and taxonomic classification.</title>
        <authorList>
            <person name="Goeker M."/>
        </authorList>
    </citation>
    <scope>NUCLEOTIDE SEQUENCE [LARGE SCALE GENOMIC DNA]</scope>
    <source>
        <strain evidence="2 3">DSM 18695</strain>
    </source>
</reference>
<keyword evidence="1" id="KW-0732">Signal</keyword>
<keyword evidence="3" id="KW-1185">Reference proteome</keyword>
<accession>A0ABU0IW55</accession>
<evidence type="ECO:0008006" key="4">
    <source>
        <dbReference type="Google" id="ProtNLM"/>
    </source>
</evidence>
<feature type="signal peptide" evidence="1">
    <location>
        <begin position="1"/>
        <end position="23"/>
    </location>
</feature>
<sequence length="430" mass="46876">MRRLLSLASLLFALLIGGSPALAKPTGLDAVAEGYVKLVLSVGEHEEGYVDAYYGPAEWAAAAKADKRTLPELSAEADRLIAAAQASVPGKPGSLEARRKAFLIAHLGAVKFRIAMIGGAKSSFEDEAQALFAVRPSLKPLAAYDPVLARVEALVPGEGPLSDRVEAFKSRYIIPKDRLDAVMRAAIAECRTRTKAHISLPDKEAFTLEFVTGKSWSGYNWYKGGATSLIQVNTDLPIFVDRAVDLGCHEGYPGHHTHNVLLEDRLVKRRGWIEFEVYPLFSPLSLIAEGEGNFGIDLAFPGEERTAFEAKVLYPLAGLDPASAPAYGQLRETMKALAGARMTIAQLYLDGKIDRETAITLTQKYSLVSRARAEQSVRFTENYRSYVINYGLGQDMVGAYVTAAGPGQDARWKRMEKVLSEPTLPSDLQD</sequence>
<protein>
    <recommendedName>
        <fullName evidence="4">DUF885 domain-containing protein</fullName>
    </recommendedName>
</protein>
<feature type="chain" id="PRO_5047532684" description="DUF885 domain-containing protein" evidence="1">
    <location>
        <begin position="24"/>
        <end position="430"/>
    </location>
</feature>
<dbReference type="Proteomes" id="UP001228905">
    <property type="component" value="Unassembled WGS sequence"/>
</dbReference>
<name>A0ABU0IW55_9CAUL</name>
<dbReference type="RefSeq" id="WP_307350477.1">
    <property type="nucleotide sequence ID" value="NZ_JAUSVS010000006.1"/>
</dbReference>
<organism evidence="2 3">
    <name type="scientific">Caulobacter ginsengisoli</name>
    <dbReference type="NCBI Taxonomy" id="400775"/>
    <lineage>
        <taxon>Bacteria</taxon>
        <taxon>Pseudomonadati</taxon>
        <taxon>Pseudomonadota</taxon>
        <taxon>Alphaproteobacteria</taxon>
        <taxon>Caulobacterales</taxon>
        <taxon>Caulobacteraceae</taxon>
        <taxon>Caulobacter</taxon>
    </lineage>
</organism>
<dbReference type="EMBL" id="JAUSVS010000006">
    <property type="protein sequence ID" value="MDQ0465254.1"/>
    <property type="molecule type" value="Genomic_DNA"/>
</dbReference>
<evidence type="ECO:0000313" key="3">
    <source>
        <dbReference type="Proteomes" id="UP001228905"/>
    </source>
</evidence>
<proteinExistence type="predicted"/>